<comment type="caution">
    <text evidence="1">The sequence shown here is derived from an EMBL/GenBank/DDBJ whole genome shotgun (WGS) entry which is preliminary data.</text>
</comment>
<accession>A0ACC3C5K2</accession>
<evidence type="ECO:0000313" key="2">
    <source>
        <dbReference type="Proteomes" id="UP000798662"/>
    </source>
</evidence>
<name>A0ACC3C5K2_PYRYE</name>
<proteinExistence type="predicted"/>
<dbReference type="Proteomes" id="UP000798662">
    <property type="component" value="Chromosome 2"/>
</dbReference>
<evidence type="ECO:0000313" key="1">
    <source>
        <dbReference type="EMBL" id="KAK1865358.1"/>
    </source>
</evidence>
<organism evidence="1 2">
    <name type="scientific">Pyropia yezoensis</name>
    <name type="common">Susabi-nori</name>
    <name type="synonym">Porphyra yezoensis</name>
    <dbReference type="NCBI Taxonomy" id="2788"/>
    <lineage>
        <taxon>Eukaryota</taxon>
        <taxon>Rhodophyta</taxon>
        <taxon>Bangiophyceae</taxon>
        <taxon>Bangiales</taxon>
        <taxon>Bangiaceae</taxon>
        <taxon>Pyropia</taxon>
    </lineage>
</organism>
<sequence>MARAAPLDDVASVAQAAPPQASAPAAGSSADVATSAHGADMLAFGSMSISFEDVRTRVSGGIVMSEADDVHAQIYDIKRRPRSALVERTAGATVTCDVCLSATRSWVEYVSIVASVFDVDAAAASDWLLGYSDLPTRKGGLALKSVCRCTPIVFVKGHTMHQWKEVITAAYFGSLGLSRDDIYPQQAQQLLHSMGYVTSVCGFPAVLCGVEAFLLLKGAADRVVQPANAGDLNTISCTLGHVALVTFFVRFVVEVAAGLRPVRRGVGGGI</sequence>
<keyword evidence="2" id="KW-1185">Reference proteome</keyword>
<reference evidence="1" key="1">
    <citation type="submission" date="2019-11" db="EMBL/GenBank/DDBJ databases">
        <title>Nori genome reveals adaptations in red seaweeds to the harsh intertidal environment.</title>
        <authorList>
            <person name="Wang D."/>
            <person name="Mao Y."/>
        </authorList>
    </citation>
    <scope>NUCLEOTIDE SEQUENCE</scope>
    <source>
        <tissue evidence="1">Gametophyte</tissue>
    </source>
</reference>
<protein>
    <submittedName>
        <fullName evidence="1">Uncharacterized protein</fullName>
    </submittedName>
</protein>
<dbReference type="EMBL" id="CM020619">
    <property type="protein sequence ID" value="KAK1865358.1"/>
    <property type="molecule type" value="Genomic_DNA"/>
</dbReference>
<gene>
    <name evidence="1" type="ORF">I4F81_007890</name>
</gene>